<proteinExistence type="predicted"/>
<dbReference type="KEGG" id="sus:Acid_5030"/>
<dbReference type="SUPFAM" id="SSF101874">
    <property type="entry name" value="YceI-like"/>
    <property type="match status" value="1"/>
</dbReference>
<dbReference type="HOGENOM" id="CLU_071003_3_0_0"/>
<feature type="domain" description="Lipid/polyisoprenoid-binding YceI-like" evidence="1">
    <location>
        <begin position="5"/>
        <end position="175"/>
    </location>
</feature>
<evidence type="ECO:0000313" key="2">
    <source>
        <dbReference type="EMBL" id="ABJ85985.1"/>
    </source>
</evidence>
<dbReference type="OrthoDB" id="9811006at2"/>
<dbReference type="EMBL" id="CP000473">
    <property type="protein sequence ID" value="ABJ85985.1"/>
    <property type="molecule type" value="Genomic_DNA"/>
</dbReference>
<name>Q01WI0_SOLUE</name>
<dbReference type="Gene3D" id="2.40.128.110">
    <property type="entry name" value="Lipid/polyisoprenoid-binding, YceI-like"/>
    <property type="match status" value="1"/>
</dbReference>
<dbReference type="PANTHER" id="PTHR34406">
    <property type="entry name" value="PROTEIN YCEI"/>
    <property type="match status" value="1"/>
</dbReference>
<dbReference type="STRING" id="234267.Acid_5030"/>
<reference evidence="2" key="1">
    <citation type="submission" date="2006-10" db="EMBL/GenBank/DDBJ databases">
        <title>Complete sequence of Solibacter usitatus Ellin6076.</title>
        <authorList>
            <consortium name="US DOE Joint Genome Institute"/>
            <person name="Copeland A."/>
            <person name="Lucas S."/>
            <person name="Lapidus A."/>
            <person name="Barry K."/>
            <person name="Detter J.C."/>
            <person name="Glavina del Rio T."/>
            <person name="Hammon N."/>
            <person name="Israni S."/>
            <person name="Dalin E."/>
            <person name="Tice H."/>
            <person name="Pitluck S."/>
            <person name="Thompson L.S."/>
            <person name="Brettin T."/>
            <person name="Bruce D."/>
            <person name="Han C."/>
            <person name="Tapia R."/>
            <person name="Gilna P."/>
            <person name="Schmutz J."/>
            <person name="Larimer F."/>
            <person name="Land M."/>
            <person name="Hauser L."/>
            <person name="Kyrpides N."/>
            <person name="Mikhailova N."/>
            <person name="Janssen P.H."/>
            <person name="Kuske C.R."/>
            <person name="Richardson P."/>
        </authorList>
    </citation>
    <scope>NUCLEOTIDE SEQUENCE</scope>
    <source>
        <strain evidence="2">Ellin6076</strain>
    </source>
</reference>
<sequence length="177" mass="19301">MSQITYTIDPAHSTAGFKVRHLMVAWVKGEFSGVAGTVVYDAEKPSDSKVEATVDVNTLHTRDEQRDTHLKSADFFDAAKYPTITFVSTKLQKVAEGEWKVTGDLAIHGVTRQVVLEVEGPAAEVKDPWGNTRTGVSATTQINRTDFGLVWNAALETGGVLVGEEVQISLELELVKK</sequence>
<dbReference type="SMART" id="SM00867">
    <property type="entry name" value="YceI"/>
    <property type="match status" value="1"/>
</dbReference>
<dbReference type="PANTHER" id="PTHR34406:SF1">
    <property type="entry name" value="PROTEIN YCEI"/>
    <property type="match status" value="1"/>
</dbReference>
<dbReference type="InterPro" id="IPR036761">
    <property type="entry name" value="TTHA0802/YceI-like_sf"/>
</dbReference>
<dbReference type="Pfam" id="PF04264">
    <property type="entry name" value="YceI"/>
    <property type="match status" value="1"/>
</dbReference>
<dbReference type="InterPro" id="IPR007372">
    <property type="entry name" value="Lipid/polyisoprenoid-bd_YceI"/>
</dbReference>
<protein>
    <submittedName>
        <fullName evidence="2">YceI family protein</fullName>
    </submittedName>
</protein>
<evidence type="ECO:0000259" key="1">
    <source>
        <dbReference type="SMART" id="SM00867"/>
    </source>
</evidence>
<dbReference type="FunCoup" id="Q01WI0">
    <property type="interactions" value="120"/>
</dbReference>
<gene>
    <name evidence="2" type="ordered locus">Acid_5030</name>
</gene>
<dbReference type="InParanoid" id="Q01WI0"/>
<dbReference type="eggNOG" id="COG2353">
    <property type="taxonomic scope" value="Bacteria"/>
</dbReference>
<dbReference type="AlphaFoldDB" id="Q01WI0"/>
<organism evidence="2">
    <name type="scientific">Solibacter usitatus (strain Ellin6076)</name>
    <dbReference type="NCBI Taxonomy" id="234267"/>
    <lineage>
        <taxon>Bacteria</taxon>
        <taxon>Pseudomonadati</taxon>
        <taxon>Acidobacteriota</taxon>
        <taxon>Terriglobia</taxon>
        <taxon>Bryobacterales</taxon>
        <taxon>Solibacteraceae</taxon>
        <taxon>Candidatus Solibacter</taxon>
    </lineage>
</organism>
<accession>Q01WI0</accession>